<keyword evidence="1" id="KW-1133">Transmembrane helix</keyword>
<proteinExistence type="predicted"/>
<organism evidence="2 3">
    <name type="scientific">Litoreibacter roseus</name>
    <dbReference type="NCBI Taxonomy" id="2601869"/>
    <lineage>
        <taxon>Bacteria</taxon>
        <taxon>Pseudomonadati</taxon>
        <taxon>Pseudomonadota</taxon>
        <taxon>Alphaproteobacteria</taxon>
        <taxon>Rhodobacterales</taxon>
        <taxon>Roseobacteraceae</taxon>
        <taxon>Litoreibacter</taxon>
    </lineage>
</organism>
<evidence type="ECO:0000256" key="1">
    <source>
        <dbReference type="SAM" id="Phobius"/>
    </source>
</evidence>
<keyword evidence="1" id="KW-0812">Transmembrane</keyword>
<evidence type="ECO:0000313" key="2">
    <source>
        <dbReference type="EMBL" id="GFE65546.1"/>
    </source>
</evidence>
<evidence type="ECO:0000313" key="3">
    <source>
        <dbReference type="Proteomes" id="UP000436822"/>
    </source>
</evidence>
<feature type="transmembrane region" description="Helical" evidence="1">
    <location>
        <begin position="16"/>
        <end position="35"/>
    </location>
</feature>
<keyword evidence="1" id="KW-0472">Membrane</keyword>
<dbReference type="RefSeq" id="WP_159807569.1">
    <property type="nucleotide sequence ID" value="NZ_BLJE01000002.1"/>
</dbReference>
<comment type="caution">
    <text evidence="2">The sequence shown here is derived from an EMBL/GenBank/DDBJ whole genome shotgun (WGS) entry which is preliminary data.</text>
</comment>
<dbReference type="AlphaFoldDB" id="A0A6N6JH45"/>
<accession>A0A6N6JH45</accession>
<protein>
    <submittedName>
        <fullName evidence="2">Uncharacterized protein</fullName>
    </submittedName>
</protein>
<keyword evidence="3" id="KW-1185">Reference proteome</keyword>
<dbReference type="EMBL" id="BLJE01000002">
    <property type="protein sequence ID" value="GFE65546.1"/>
    <property type="molecule type" value="Genomic_DNA"/>
</dbReference>
<dbReference type="Proteomes" id="UP000436822">
    <property type="component" value="Unassembled WGS sequence"/>
</dbReference>
<feature type="transmembrane region" description="Helical" evidence="1">
    <location>
        <begin position="41"/>
        <end position="58"/>
    </location>
</feature>
<name>A0A6N6JH45_9RHOB</name>
<reference evidence="2 3" key="1">
    <citation type="submission" date="2019-12" db="EMBL/GenBank/DDBJ databases">
        <title>Litoreibacter badius sp. nov., a novel bacteriochlorophyll a-containing bacterium in the genus Litoreibacter.</title>
        <authorList>
            <person name="Kanamuro M."/>
            <person name="Takabe Y."/>
            <person name="Mori K."/>
            <person name="Takaichi S."/>
            <person name="Hanada S."/>
        </authorList>
    </citation>
    <scope>NUCLEOTIDE SEQUENCE [LARGE SCALE GENOMIC DNA]</scope>
    <source>
        <strain evidence="2 3">K6</strain>
    </source>
</reference>
<gene>
    <name evidence="2" type="ORF">KIN_26200</name>
</gene>
<sequence length="72" mass="7878">MPHVPGKIKDPKKQRLQSCLIGMGLLSGVICWANFSAGDPYVGFWFGLGALVLVIVGVKVRTTKDYNHSAYK</sequence>